<organism evidence="1 2">
    <name type="scientific">Acetobacterium malicum</name>
    <dbReference type="NCBI Taxonomy" id="52692"/>
    <lineage>
        <taxon>Bacteria</taxon>
        <taxon>Bacillati</taxon>
        <taxon>Bacillota</taxon>
        <taxon>Clostridia</taxon>
        <taxon>Eubacteriales</taxon>
        <taxon>Eubacteriaceae</taxon>
        <taxon>Acetobacterium</taxon>
    </lineage>
</organism>
<proteinExistence type="predicted"/>
<name>A0ABR6YUU3_9FIRM</name>
<reference evidence="1 2" key="1">
    <citation type="journal article" date="2020" name="mSystems">
        <title>Defining Genomic and Predicted Metabolic Features of the Acetobacterium Genus.</title>
        <authorList>
            <person name="Ross D.E."/>
            <person name="Marshall C.W."/>
            <person name="Gulliver D."/>
            <person name="May H.D."/>
            <person name="Norman R.S."/>
        </authorList>
    </citation>
    <scope>NUCLEOTIDE SEQUENCE [LARGE SCALE GENOMIC DNA]</scope>
    <source>
        <strain evidence="1 2">DSM 4132</strain>
    </source>
</reference>
<accession>A0ABR6YUU3</accession>
<gene>
    <name evidence="1" type="ORF">GH811_04945</name>
</gene>
<evidence type="ECO:0000313" key="2">
    <source>
        <dbReference type="Proteomes" id="UP000622405"/>
    </source>
</evidence>
<dbReference type="Proteomes" id="UP000622405">
    <property type="component" value="Unassembled WGS sequence"/>
</dbReference>
<dbReference type="EMBL" id="WJBE01000003">
    <property type="protein sequence ID" value="MBC3898959.1"/>
    <property type="molecule type" value="Genomic_DNA"/>
</dbReference>
<keyword evidence="2" id="KW-1185">Reference proteome</keyword>
<sequence>MDRYTENYGFLKDPQSGKLLRMTPIFDNNIASISWGYPSDIERKNDLFIHDFLDTLNLEKTDYQLQALNENKI</sequence>
<protein>
    <submittedName>
        <fullName evidence="1">Uncharacterized protein</fullName>
    </submittedName>
</protein>
<dbReference type="RefSeq" id="WP_111889624.1">
    <property type="nucleotide sequence ID" value="NZ_WJBE01000003.1"/>
</dbReference>
<dbReference type="Gene3D" id="1.10.1070.20">
    <property type="match status" value="1"/>
</dbReference>
<comment type="caution">
    <text evidence="1">The sequence shown here is derived from an EMBL/GenBank/DDBJ whole genome shotgun (WGS) entry which is preliminary data.</text>
</comment>
<evidence type="ECO:0000313" key="1">
    <source>
        <dbReference type="EMBL" id="MBC3898959.1"/>
    </source>
</evidence>